<comment type="subcellular location">
    <subcellularLocation>
        <location evidence="1">Endoplasmic reticulum membrane</location>
        <topology evidence="1">Multi-pass membrane protein</topology>
    </subcellularLocation>
</comment>
<dbReference type="PANTHER" id="PTHR13121">
    <property type="entry name" value="GPI TRANSAMIDASE COMPONENT PIG-U"/>
    <property type="match status" value="1"/>
</dbReference>
<dbReference type="PANTHER" id="PTHR13121:SF0">
    <property type="entry name" value="PHOSPHATIDYLINOSITOL GLYCAN ANCHOR BIOSYNTHESIS CLASS U PROTEIN"/>
    <property type="match status" value="1"/>
</dbReference>
<keyword evidence="7 9" id="KW-1133">Transmembrane helix</keyword>
<evidence type="ECO:0000256" key="9">
    <source>
        <dbReference type="SAM" id="Phobius"/>
    </source>
</evidence>
<evidence type="ECO:0000313" key="10">
    <source>
        <dbReference type="EMBL" id="KAF5836962.1"/>
    </source>
</evidence>
<gene>
    <name evidence="10" type="ORF">DUNSADRAFT_5191</name>
</gene>
<comment type="caution">
    <text evidence="10">The sequence shown here is derived from an EMBL/GenBank/DDBJ whole genome shotgun (WGS) entry which is preliminary data.</text>
</comment>
<organism evidence="10 11">
    <name type="scientific">Dunaliella salina</name>
    <name type="common">Green alga</name>
    <name type="synonym">Protococcus salinus</name>
    <dbReference type="NCBI Taxonomy" id="3046"/>
    <lineage>
        <taxon>Eukaryota</taxon>
        <taxon>Viridiplantae</taxon>
        <taxon>Chlorophyta</taxon>
        <taxon>core chlorophytes</taxon>
        <taxon>Chlorophyceae</taxon>
        <taxon>CS clade</taxon>
        <taxon>Chlamydomonadales</taxon>
        <taxon>Dunaliellaceae</taxon>
        <taxon>Dunaliella</taxon>
    </lineage>
</organism>
<evidence type="ECO:0000256" key="1">
    <source>
        <dbReference type="ARBA" id="ARBA00004477"/>
    </source>
</evidence>
<keyword evidence="6" id="KW-0256">Endoplasmic reticulum</keyword>
<feature type="transmembrane region" description="Helical" evidence="9">
    <location>
        <begin position="122"/>
        <end position="147"/>
    </location>
</feature>
<reference evidence="10" key="1">
    <citation type="submission" date="2017-08" db="EMBL/GenBank/DDBJ databases">
        <authorList>
            <person name="Polle J.E."/>
            <person name="Barry K."/>
            <person name="Cushman J."/>
            <person name="Schmutz J."/>
            <person name="Tran D."/>
            <person name="Hathwaick L.T."/>
            <person name="Yim W.C."/>
            <person name="Jenkins J."/>
            <person name="Mckie-Krisberg Z.M."/>
            <person name="Prochnik S."/>
            <person name="Lindquist E."/>
            <person name="Dockter R.B."/>
            <person name="Adam C."/>
            <person name="Molina H."/>
            <person name="Bunkerborg J."/>
            <person name="Jin E."/>
            <person name="Buchheim M."/>
            <person name="Magnuson J."/>
        </authorList>
    </citation>
    <scope>NUCLEOTIDE SEQUENCE</scope>
    <source>
        <strain evidence="10">CCAP 19/18</strain>
    </source>
</reference>
<keyword evidence="4" id="KW-0337">GPI-anchor biosynthesis</keyword>
<feature type="transmembrane region" description="Helical" evidence="9">
    <location>
        <begin position="89"/>
        <end position="110"/>
    </location>
</feature>
<name>A0ABQ7GQS8_DUNSA</name>
<evidence type="ECO:0000256" key="4">
    <source>
        <dbReference type="ARBA" id="ARBA00022502"/>
    </source>
</evidence>
<keyword evidence="5 9" id="KW-0812">Transmembrane</keyword>
<evidence type="ECO:0000256" key="7">
    <source>
        <dbReference type="ARBA" id="ARBA00022989"/>
    </source>
</evidence>
<accession>A0ABQ7GQS8</accession>
<feature type="transmembrane region" description="Helical" evidence="9">
    <location>
        <begin position="25"/>
        <end position="43"/>
    </location>
</feature>
<evidence type="ECO:0000256" key="3">
    <source>
        <dbReference type="ARBA" id="ARBA00010026"/>
    </source>
</evidence>
<dbReference type="Proteomes" id="UP000815325">
    <property type="component" value="Unassembled WGS sequence"/>
</dbReference>
<protein>
    <submittedName>
        <fullName evidence="10">GPI transamidase subunit PIG-U</fullName>
    </submittedName>
</protein>
<dbReference type="InterPro" id="IPR009600">
    <property type="entry name" value="PIG-U"/>
</dbReference>
<dbReference type="EMBL" id="MU069635">
    <property type="protein sequence ID" value="KAF5836962.1"/>
    <property type="molecule type" value="Genomic_DNA"/>
</dbReference>
<sequence length="161" mass="18441">MEDLTPNIGQMWYFFTEVFSDFRPFFRFVMHALCGLFALPMALRFPQRPVLLATAQCLILCLFKPYPSVADHALYMALLPLLQKQLGHLQSGMLLVNSFLLLAVLEPAMWHQWINIESANSNFYYSITLLLGAWQVLLLVILLQLTVQVERIEKGKLPALA</sequence>
<evidence type="ECO:0000256" key="2">
    <source>
        <dbReference type="ARBA" id="ARBA00004687"/>
    </source>
</evidence>
<keyword evidence="8 9" id="KW-0472">Membrane</keyword>
<evidence type="ECO:0000313" key="11">
    <source>
        <dbReference type="Proteomes" id="UP000815325"/>
    </source>
</evidence>
<comment type="similarity">
    <text evidence="3">Belongs to the PIGU family.</text>
</comment>
<evidence type="ECO:0000256" key="5">
    <source>
        <dbReference type="ARBA" id="ARBA00022692"/>
    </source>
</evidence>
<dbReference type="Pfam" id="PF06728">
    <property type="entry name" value="PIG-U"/>
    <property type="match status" value="1"/>
</dbReference>
<evidence type="ECO:0000256" key="8">
    <source>
        <dbReference type="ARBA" id="ARBA00023136"/>
    </source>
</evidence>
<proteinExistence type="inferred from homology"/>
<evidence type="ECO:0000256" key="6">
    <source>
        <dbReference type="ARBA" id="ARBA00022824"/>
    </source>
</evidence>
<comment type="pathway">
    <text evidence="2">Glycolipid biosynthesis; glycosylphosphatidylinositol-anchor biosynthesis.</text>
</comment>
<keyword evidence="11" id="KW-1185">Reference proteome</keyword>